<evidence type="ECO:0000256" key="1">
    <source>
        <dbReference type="SAM" id="Coils"/>
    </source>
</evidence>
<comment type="caution">
    <text evidence="3">The sequence shown here is derived from an EMBL/GenBank/DDBJ whole genome shotgun (WGS) entry which is preliminary data.</text>
</comment>
<feature type="region of interest" description="Disordered" evidence="2">
    <location>
        <begin position="228"/>
        <end position="293"/>
    </location>
</feature>
<gene>
    <name evidence="3" type="ORF">PCOR1329_LOCUS41843</name>
</gene>
<name>A0ABN9TSX1_9DINO</name>
<reference evidence="3" key="1">
    <citation type="submission" date="2023-10" db="EMBL/GenBank/DDBJ databases">
        <authorList>
            <person name="Chen Y."/>
            <person name="Shah S."/>
            <person name="Dougan E. K."/>
            <person name="Thang M."/>
            <person name="Chan C."/>
        </authorList>
    </citation>
    <scope>NUCLEOTIDE SEQUENCE [LARGE SCALE GENOMIC DNA]</scope>
</reference>
<proteinExistence type="predicted"/>
<evidence type="ECO:0000313" key="4">
    <source>
        <dbReference type="Proteomes" id="UP001189429"/>
    </source>
</evidence>
<dbReference type="SUPFAM" id="SSF57997">
    <property type="entry name" value="Tropomyosin"/>
    <property type="match status" value="1"/>
</dbReference>
<dbReference type="EMBL" id="CAUYUJ010015029">
    <property type="protein sequence ID" value="CAK0849069.1"/>
    <property type="molecule type" value="Genomic_DNA"/>
</dbReference>
<dbReference type="Gene3D" id="1.10.287.1490">
    <property type="match status" value="1"/>
</dbReference>
<protein>
    <submittedName>
        <fullName evidence="3">Uncharacterized protein</fullName>
    </submittedName>
</protein>
<feature type="compositionally biased region" description="Polar residues" evidence="2">
    <location>
        <begin position="272"/>
        <end position="287"/>
    </location>
</feature>
<evidence type="ECO:0000313" key="3">
    <source>
        <dbReference type="EMBL" id="CAK0849069.1"/>
    </source>
</evidence>
<dbReference type="Proteomes" id="UP001189429">
    <property type="component" value="Unassembled WGS sequence"/>
</dbReference>
<evidence type="ECO:0000256" key="2">
    <source>
        <dbReference type="SAM" id="MobiDB-lite"/>
    </source>
</evidence>
<feature type="coiled-coil region" evidence="1">
    <location>
        <begin position="75"/>
        <end position="144"/>
    </location>
</feature>
<sequence>MIMREKEFERRLEAFNAQWNKLQPVVDGLKKDAAFLKQTAESHDASIHGVQRGQQNLTECVDSLHAAHAKMSVELDAAQRALKQTSQAVAVTQDNLGQNASFANNLHSRIDRAAAELSSTTGQLRALEGKHEALSDVVDKAVEKQGQLVSESRKEAQEVARVQRCLDTTNDSMASMAKQLEVMNRGLNGFKGELGFATDRVTKTEHSVKELYGAWHGLQKGFVDSGQDMGPSLASKRTGRLPKVGSPSAGSTMAGTPRTRDRLAFFPGGDGTTSQEAWGASPMSSRAVTKDSC</sequence>
<organism evidence="3 4">
    <name type="scientific">Prorocentrum cordatum</name>
    <dbReference type="NCBI Taxonomy" id="2364126"/>
    <lineage>
        <taxon>Eukaryota</taxon>
        <taxon>Sar</taxon>
        <taxon>Alveolata</taxon>
        <taxon>Dinophyceae</taxon>
        <taxon>Prorocentrales</taxon>
        <taxon>Prorocentraceae</taxon>
        <taxon>Prorocentrum</taxon>
    </lineage>
</organism>
<keyword evidence="1" id="KW-0175">Coiled coil</keyword>
<keyword evidence="4" id="KW-1185">Reference proteome</keyword>
<accession>A0ABN9TSX1</accession>